<evidence type="ECO:0000256" key="1">
    <source>
        <dbReference type="ARBA" id="ARBA00023125"/>
    </source>
</evidence>
<dbReference type="AlphaFoldDB" id="A0A6I6L698"/>
<dbReference type="KEGG" id="slaa:EUU25_01910"/>
<dbReference type="GO" id="GO:0000160">
    <property type="term" value="P:phosphorelay signal transduction system"/>
    <property type="evidence" value="ECO:0007669"/>
    <property type="project" value="InterPro"/>
</dbReference>
<dbReference type="SUPFAM" id="SSF46894">
    <property type="entry name" value="C-terminal effector domain of the bipartite response regulators"/>
    <property type="match status" value="1"/>
</dbReference>
<protein>
    <recommendedName>
        <fullName evidence="2">OmpR/PhoB-type domain-containing protein</fullName>
    </recommendedName>
</protein>
<dbReference type="Gene3D" id="1.25.40.10">
    <property type="entry name" value="Tetratricopeptide repeat domain"/>
    <property type="match status" value="1"/>
</dbReference>
<dbReference type="InterPro" id="IPR001867">
    <property type="entry name" value="OmpR/PhoB-type_DNA-bd"/>
</dbReference>
<evidence type="ECO:0000259" key="2">
    <source>
        <dbReference type="SMART" id="SM00862"/>
    </source>
</evidence>
<dbReference type="Pfam" id="PF13432">
    <property type="entry name" value="TPR_16"/>
    <property type="match status" value="1"/>
</dbReference>
<dbReference type="InterPro" id="IPR011990">
    <property type="entry name" value="TPR-like_helical_dom_sf"/>
</dbReference>
<dbReference type="InterPro" id="IPR016032">
    <property type="entry name" value="Sig_transdc_resp-reg_C-effctor"/>
</dbReference>
<keyword evidence="1" id="KW-0238">DNA-binding</keyword>
<keyword evidence="4" id="KW-1185">Reference proteome</keyword>
<dbReference type="Gene3D" id="1.10.10.10">
    <property type="entry name" value="Winged helix-like DNA-binding domain superfamily/Winged helix DNA-binding domain"/>
    <property type="match status" value="1"/>
</dbReference>
<dbReference type="SMART" id="SM00862">
    <property type="entry name" value="Trans_reg_C"/>
    <property type="match status" value="1"/>
</dbReference>
<evidence type="ECO:0000313" key="3">
    <source>
        <dbReference type="EMBL" id="QGY79486.1"/>
    </source>
</evidence>
<dbReference type="GO" id="GO:0006355">
    <property type="term" value="P:regulation of DNA-templated transcription"/>
    <property type="evidence" value="ECO:0007669"/>
    <property type="project" value="InterPro"/>
</dbReference>
<organism evidence="3 4">
    <name type="scientific">Sphingorhabdus lacus</name>
    <dbReference type="NCBI Taxonomy" id="392610"/>
    <lineage>
        <taxon>Bacteria</taxon>
        <taxon>Pseudomonadati</taxon>
        <taxon>Pseudomonadota</taxon>
        <taxon>Alphaproteobacteria</taxon>
        <taxon>Sphingomonadales</taxon>
        <taxon>Sphingomonadaceae</taxon>
        <taxon>Sphingorhabdus</taxon>
    </lineage>
</organism>
<dbReference type="GO" id="GO:0003677">
    <property type="term" value="F:DNA binding"/>
    <property type="evidence" value="ECO:0007669"/>
    <property type="project" value="UniProtKB-KW"/>
</dbReference>
<dbReference type="InterPro" id="IPR036388">
    <property type="entry name" value="WH-like_DNA-bd_sf"/>
</dbReference>
<gene>
    <name evidence="3" type="ORF">EUU25_01910</name>
</gene>
<evidence type="ECO:0000313" key="4">
    <source>
        <dbReference type="Proteomes" id="UP000428803"/>
    </source>
</evidence>
<dbReference type="Gene3D" id="3.40.50.10070">
    <property type="entry name" value="TolB, N-terminal domain"/>
    <property type="match status" value="1"/>
</dbReference>
<dbReference type="RefSeq" id="WP_158897801.1">
    <property type="nucleotide sequence ID" value="NZ_CP035733.1"/>
</dbReference>
<dbReference type="InterPro" id="IPR051677">
    <property type="entry name" value="AfsR-DnrI-RedD_regulator"/>
</dbReference>
<dbReference type="SUPFAM" id="SSF48452">
    <property type="entry name" value="TPR-like"/>
    <property type="match status" value="1"/>
</dbReference>
<dbReference type="Proteomes" id="UP000428803">
    <property type="component" value="Chromosome"/>
</dbReference>
<name>A0A6I6L698_9SPHN</name>
<reference evidence="4" key="1">
    <citation type="submission" date="2019-01" db="EMBL/GenBank/DDBJ databases">
        <title>Sphingorhabdus lacus sp.nov., isolated from an oligotrophic freshwater lake.</title>
        <authorList>
            <person name="Park M."/>
        </authorList>
    </citation>
    <scope>NUCLEOTIDE SEQUENCE [LARGE SCALE GENOMIC DNA]</scope>
    <source>
        <strain evidence="4">IMCC1753</strain>
    </source>
</reference>
<dbReference type="EMBL" id="CP035733">
    <property type="protein sequence ID" value="QGY79486.1"/>
    <property type="molecule type" value="Genomic_DNA"/>
</dbReference>
<feature type="domain" description="OmpR/PhoB-type" evidence="2">
    <location>
        <begin position="32"/>
        <end position="107"/>
    </location>
</feature>
<dbReference type="PANTHER" id="PTHR35807">
    <property type="entry name" value="TRANSCRIPTIONAL REGULATOR REDD-RELATED"/>
    <property type="match status" value="1"/>
</dbReference>
<accession>A0A6I6L698</accession>
<sequence>MATNADGQVEERATLIARASLFGPFVLADQGGAHITLSNRRARAVLAMLCLEPDQPVAREQLTRLLWPGRFEAQAKASLRQCLLELAKALEPLEQPLLSVSRERVTLTNMRFRTDLADLEAALMAGRYEEAIKLLETIGARRLLDDLNVGDAFADWLEARRKQVSLRLQALVERALDDIGDTALRKRLLGAWAVRQPSVAPAAMPTPTDSKTRIAVLPFKSLGSGDGPDYFTDGMVDELITTLGQVPQLLVAGRISSFHFRDSPLMPTQIARELGVTHLIEGSVQRQGEQVRIHVHLIAGDTGFELWGQRFDGSLDSIFRLQEDVAQAVTRALADALNLDMAAPLVRTMTGSKKAFDLYLQGRALNARLFGDGVLEKAVELLQQAVAIDPQFAEAWVELAEVHHNISVWTQCLDRNAEALCMAECAHKAIVLAPQLGYPHALLAIYEWTRNNIVGAMDLVFEAYRREPTHPGVAMRVGSFLLFLGRTSDAAPYIMAAIEQDPVDTRKFALLIAVHLHRGEFEAAVQVGQRSVDLGWPSVQLGLAMAATGRHDLAVEQYQLTKKLVNTIILPPVGSGPMTDEAMDAYWLVAAKGVCSGQEADRLTYHQLLNMMFVTLHDKADMAIIAPAIMTGHVELVFNGLGLRLTPANMVWLAMLWMDFDPIRQIWQHPDFIPFAQRIGMADAWAKYGWPDLLPPPSNRV</sequence>
<dbReference type="OrthoDB" id="105971at2"/>
<proteinExistence type="predicted"/>